<evidence type="ECO:0000313" key="1">
    <source>
        <dbReference type="EMBL" id="CAA9395697.1"/>
    </source>
</evidence>
<accession>A0A6J4NWH3</accession>
<gene>
    <name evidence="1" type="ORF">AVDCRST_MAG06-1882</name>
</gene>
<organism evidence="1">
    <name type="scientific">uncultured Nocardioides sp</name>
    <dbReference type="NCBI Taxonomy" id="198441"/>
    <lineage>
        <taxon>Bacteria</taxon>
        <taxon>Bacillati</taxon>
        <taxon>Actinomycetota</taxon>
        <taxon>Actinomycetes</taxon>
        <taxon>Propionibacteriales</taxon>
        <taxon>Nocardioidaceae</taxon>
        <taxon>Nocardioides</taxon>
        <taxon>environmental samples</taxon>
    </lineage>
</organism>
<dbReference type="AlphaFoldDB" id="A0A6J4NWH3"/>
<evidence type="ECO:0008006" key="2">
    <source>
        <dbReference type="Google" id="ProtNLM"/>
    </source>
</evidence>
<protein>
    <recommendedName>
        <fullName evidence="2">Aminoglycoside phosphotransferase domain-containing protein</fullName>
    </recommendedName>
</protein>
<dbReference type="EMBL" id="CADCUP010000126">
    <property type="protein sequence ID" value="CAA9395697.1"/>
    <property type="molecule type" value="Genomic_DNA"/>
</dbReference>
<proteinExistence type="predicted"/>
<sequence>MDQAIHFAADFPWRSEVALGDVVEAPRTWDVELFARAAHLLGRWNARSTSPAVLARSAFPAGYALRMYAERAVPARGLGPLADDGLWAHPWLACHADLRADLRRLGSCIPAMLDRLDTFVQAMPHGDASPQNLLVPADGPDGFVVIDISFRSPHALGFDLGQLLVGLTHAGHLPAAVLDELADRILPAYLDGLETEGLTGLRDDVAEAFALSVQLRSGFDAIPWEWLDDPVHERDVAERVALARCLVGRALAHVG</sequence>
<dbReference type="InterPro" id="IPR011009">
    <property type="entry name" value="Kinase-like_dom_sf"/>
</dbReference>
<reference evidence="1" key="1">
    <citation type="submission" date="2020-02" db="EMBL/GenBank/DDBJ databases">
        <authorList>
            <person name="Meier V. D."/>
        </authorList>
    </citation>
    <scope>NUCLEOTIDE SEQUENCE</scope>
    <source>
        <strain evidence="1">AVDCRST_MAG06</strain>
    </source>
</reference>
<dbReference type="SUPFAM" id="SSF56112">
    <property type="entry name" value="Protein kinase-like (PK-like)"/>
    <property type="match status" value="1"/>
</dbReference>
<dbReference type="RefSeq" id="WP_295658543.1">
    <property type="nucleotide sequence ID" value="NZ_CADCUP010000126.1"/>
</dbReference>
<name>A0A6J4NWH3_9ACTN</name>